<proteinExistence type="predicted"/>
<dbReference type="HOGENOM" id="CLU_3239372_0_0_5"/>
<evidence type="ECO:0000313" key="2">
    <source>
        <dbReference type="Proteomes" id="UP000015347"/>
    </source>
</evidence>
<sequence length="43" mass="4982">MNRSNMFGSMRTAMFAWWLAPCVEIDPFSIVHQVTAHASVVRW</sequence>
<name>S9QRE6_9RHOB</name>
<dbReference type="AlphaFoldDB" id="S9QRE6"/>
<comment type="caution">
    <text evidence="1">The sequence shown here is derived from an EMBL/GenBank/DDBJ whole genome shotgun (WGS) entry which is preliminary data.</text>
</comment>
<keyword evidence="2" id="KW-1185">Reference proteome</keyword>
<dbReference type="STRING" id="1123237.Salmuc_01746"/>
<accession>S9QRE6</accession>
<protein>
    <submittedName>
        <fullName evidence="1">Uncharacterized protein</fullName>
    </submittedName>
</protein>
<gene>
    <name evidence="1" type="ORF">Salmuc_01746</name>
</gene>
<evidence type="ECO:0000313" key="1">
    <source>
        <dbReference type="EMBL" id="EPX83971.1"/>
    </source>
</evidence>
<reference evidence="2" key="1">
    <citation type="journal article" date="2014" name="Stand. Genomic Sci.">
        <title>Genome sequence of the exopolysaccharide-producing Salipiger mucosus type strain (DSM 16094(T)), a moderately halophilic member of the Roseobacter clade.</title>
        <authorList>
            <person name="Riedel T."/>
            <person name="Spring S."/>
            <person name="Fiebig A."/>
            <person name="Petersen J."/>
            <person name="Kyrpides N.C."/>
            <person name="Goker M."/>
            <person name="Klenk H.P."/>
        </authorList>
    </citation>
    <scope>NUCLEOTIDE SEQUENCE [LARGE SCALE GENOMIC DNA]</scope>
    <source>
        <strain evidence="2">DSM 16094</strain>
    </source>
</reference>
<dbReference type="Proteomes" id="UP000015347">
    <property type="component" value="Unassembled WGS sequence"/>
</dbReference>
<organism evidence="1 2">
    <name type="scientific">Salipiger mucosus DSM 16094</name>
    <dbReference type="NCBI Taxonomy" id="1123237"/>
    <lineage>
        <taxon>Bacteria</taxon>
        <taxon>Pseudomonadati</taxon>
        <taxon>Pseudomonadota</taxon>
        <taxon>Alphaproteobacteria</taxon>
        <taxon>Rhodobacterales</taxon>
        <taxon>Roseobacteraceae</taxon>
        <taxon>Salipiger</taxon>
    </lineage>
</organism>
<dbReference type="EMBL" id="APVH01000013">
    <property type="protein sequence ID" value="EPX83971.1"/>
    <property type="molecule type" value="Genomic_DNA"/>
</dbReference>